<evidence type="ECO:0000313" key="3">
    <source>
        <dbReference type="EMBL" id="AKD03558.1"/>
    </source>
</evidence>
<proteinExistence type="predicted"/>
<dbReference type="PANTHER" id="PTHR42899">
    <property type="entry name" value="SPERMATOGENESIS-ASSOCIATED PROTEIN 20"/>
    <property type="match status" value="1"/>
</dbReference>
<dbReference type="STRING" id="400092.PKOR_10960"/>
<sequence length="688" mass="79241">MAEDRRPNQLIQESSPYLLQHAYNPVDWYPWGEQALQKAQQEDKPIIVSIGYASCHWCHVMEHESFENPKIAEVMNEHFVCIKVDREERPDVDAIYMDALQAMGVQGGWPLNVFLNPEAKPFYGGTYFPPKQWKELLTNIAQVYKKNRKELDESAEQFVEHLNLSELAKYGLKDLNYHVREDDFKLIGHNLSKRFDKKRGGLGQAPKFPMPSNYLFLLRYHHHTNDQTILNHINLTLREMAYGGIYDQIGGGFARYAVDEEWLVPHFEKMLYDNGQLVSLYAEAYQATRETLYHDVVYETIGFVERELMSGEGGFCSSLDADSEGEEGKFYTFTKDELHELLGDEEPIFSEYYNATAAGNFEHGQNILHRRTTLEAFARENELELDVLEEMAQSWKDKLMQVRAKRIRPGLDDKILTSWNALMLKGLTDAFYVFGNERFLDLALQNANFILTHLKEGEKLYHSYKEGRATIDGFLEDYALLIRALVRLYEVSFNEKWLIEAKRLIDYTLENFFDEAESMFFFTDRNAEKLIARKKELLDNVIPASNSVMAQNLHFLGIYFDDERYTTLSDKMLAKVKDLMLKEPSHLSNWATLYFHKLTPTAEVAIVGPEAAEMRAELAAFYLPNMILLGGTTGEGSDIPLLEDKVAIRGKTTIYVCYNKTCQLPVHTAAEALKQLRGGQAEPKFPSL</sequence>
<dbReference type="InterPro" id="IPR008928">
    <property type="entry name" value="6-hairpin_glycosidase_sf"/>
</dbReference>
<dbReference type="Pfam" id="PF03190">
    <property type="entry name" value="Thioredox_DsbH"/>
    <property type="match status" value="1"/>
</dbReference>
<feature type="coiled-coil region" evidence="1">
    <location>
        <begin position="378"/>
        <end position="405"/>
    </location>
</feature>
<dbReference type="InterPro" id="IPR004879">
    <property type="entry name" value="Ssp411-like_TRX"/>
</dbReference>
<evidence type="ECO:0000256" key="1">
    <source>
        <dbReference type="SAM" id="Coils"/>
    </source>
</evidence>
<dbReference type="Gene3D" id="3.40.30.10">
    <property type="entry name" value="Glutaredoxin"/>
    <property type="match status" value="1"/>
</dbReference>
<dbReference type="GO" id="GO:0005975">
    <property type="term" value="P:carbohydrate metabolic process"/>
    <property type="evidence" value="ECO:0007669"/>
    <property type="project" value="InterPro"/>
</dbReference>
<dbReference type="PATRIC" id="fig|400092.3.peg.2394"/>
<keyword evidence="1" id="KW-0175">Coiled coil</keyword>
<dbReference type="Proteomes" id="UP000033109">
    <property type="component" value="Chromosome"/>
</dbReference>
<feature type="domain" description="Spermatogenesis-associated protein 20-like TRX" evidence="2">
    <location>
        <begin position="8"/>
        <end position="162"/>
    </location>
</feature>
<evidence type="ECO:0000313" key="4">
    <source>
        <dbReference type="Proteomes" id="UP000033109"/>
    </source>
</evidence>
<dbReference type="CDD" id="cd02955">
    <property type="entry name" value="SSP411"/>
    <property type="match status" value="1"/>
</dbReference>
<dbReference type="InterPro" id="IPR036249">
    <property type="entry name" value="Thioredoxin-like_sf"/>
</dbReference>
<keyword evidence="4" id="KW-1185">Reference proteome</keyword>
<gene>
    <name evidence="3" type="ORF">PKOR_10960</name>
</gene>
<dbReference type="SUPFAM" id="SSF48208">
    <property type="entry name" value="Six-hairpin glycosidases"/>
    <property type="match status" value="1"/>
</dbReference>
<accession>A0A0E3ZFJ4</accession>
<evidence type="ECO:0000259" key="2">
    <source>
        <dbReference type="Pfam" id="PF03190"/>
    </source>
</evidence>
<dbReference type="InterPro" id="IPR024705">
    <property type="entry name" value="Ssp411"/>
</dbReference>
<dbReference type="PANTHER" id="PTHR42899:SF1">
    <property type="entry name" value="SPERMATOGENESIS-ASSOCIATED PROTEIN 20"/>
    <property type="match status" value="1"/>
</dbReference>
<dbReference type="PIRSF" id="PIRSF006402">
    <property type="entry name" value="UCP006402_thioredoxin"/>
    <property type="match status" value="1"/>
</dbReference>
<dbReference type="KEGG" id="pko:PKOR_10960"/>
<dbReference type="HOGENOM" id="CLU_014051_4_1_10"/>
<dbReference type="OrthoDB" id="9762614at2"/>
<dbReference type="SUPFAM" id="SSF52833">
    <property type="entry name" value="Thioredoxin-like"/>
    <property type="match status" value="1"/>
</dbReference>
<protein>
    <submittedName>
        <fullName evidence="3">Thioredoxin</fullName>
    </submittedName>
</protein>
<reference evidence="3 4" key="1">
    <citation type="journal article" date="2015" name="Sci. Rep.">
        <title>Unraveling adaptation of Pontibacter korlensis to radiation and infertility in desert through complete genome and comparative transcriptomic analysis.</title>
        <authorList>
            <person name="Dai J."/>
            <person name="Dai W."/>
            <person name="Qiu C."/>
            <person name="Yang Z."/>
            <person name="Zhang Y."/>
            <person name="Zhou M."/>
            <person name="Zhang L."/>
            <person name="Fang C."/>
            <person name="Gao Q."/>
            <person name="Yang Q."/>
            <person name="Li X."/>
            <person name="Wang Z."/>
            <person name="Wang Z."/>
            <person name="Jia Z."/>
            <person name="Chen X."/>
        </authorList>
    </citation>
    <scope>NUCLEOTIDE SEQUENCE [LARGE SCALE GENOMIC DNA]</scope>
    <source>
        <strain evidence="3 4">X14-1T</strain>
    </source>
</reference>
<dbReference type="EMBL" id="CP009621">
    <property type="protein sequence ID" value="AKD03558.1"/>
    <property type="molecule type" value="Genomic_DNA"/>
</dbReference>
<name>A0A0E3ZFJ4_9BACT</name>
<organism evidence="3 4">
    <name type="scientific">Pontibacter korlensis</name>
    <dbReference type="NCBI Taxonomy" id="400092"/>
    <lineage>
        <taxon>Bacteria</taxon>
        <taxon>Pseudomonadati</taxon>
        <taxon>Bacteroidota</taxon>
        <taxon>Cytophagia</taxon>
        <taxon>Cytophagales</taxon>
        <taxon>Hymenobacteraceae</taxon>
        <taxon>Pontibacter</taxon>
    </lineage>
</organism>
<dbReference type="AlphaFoldDB" id="A0A0E3ZFJ4"/>
<dbReference type="RefSeq" id="WP_046310750.1">
    <property type="nucleotide sequence ID" value="NZ_CBCSCY010000027.1"/>
</dbReference>